<dbReference type="InterPro" id="IPR011017">
    <property type="entry name" value="TRASH_dom"/>
</dbReference>
<dbReference type="AlphaFoldDB" id="A0AAW1TZL0"/>
<dbReference type="FunFam" id="2.30.170.20:FF:000001">
    <property type="entry name" value="probable ribosome biogenesis protein RLP24"/>
    <property type="match status" value="1"/>
</dbReference>
<comment type="similarity">
    <text evidence="2">Belongs to the eukaryotic ribosomal protein eL24 family.</text>
</comment>
<comment type="subcellular location">
    <subcellularLocation>
        <location evidence="1">Nucleus</location>
    </subcellularLocation>
</comment>
<protein>
    <recommendedName>
        <fullName evidence="5">Probable ribosome biogenesis protein RLP24</fullName>
    </recommendedName>
</protein>
<dbReference type="PANTHER" id="PTHR10792">
    <property type="entry name" value="60S RIBOSOMAL PROTEIN L24"/>
    <property type="match status" value="1"/>
</dbReference>
<evidence type="ECO:0000313" key="11">
    <source>
        <dbReference type="Proteomes" id="UP001431783"/>
    </source>
</evidence>
<evidence type="ECO:0000256" key="6">
    <source>
        <dbReference type="ARBA" id="ARBA00059003"/>
    </source>
</evidence>
<dbReference type="Gene3D" id="2.30.170.20">
    <property type="entry name" value="Ribosomal protein L24e"/>
    <property type="match status" value="1"/>
</dbReference>
<feature type="domain" description="TRASH" evidence="9">
    <location>
        <begin position="6"/>
        <end position="44"/>
    </location>
</feature>
<sequence length="171" mass="20187">MRIETCYFCSSKIYPGHGIQFVRNDSKIFKFCRPKCHAAFKKKKNPRKVRWTKAYRKTVGKELAIDPSLEFEKRRNVPVKYSREQMSKTVEAMKKIVNIKEKRERAYVMQRLRKAREIEKERDIKEVQRDLALIKSPAAGVRQSQAEEQIQDDKQSDEEMEGVEDCGEITL</sequence>
<dbReference type="PROSITE" id="PS01073">
    <property type="entry name" value="RIBOSOMAL_L24E"/>
    <property type="match status" value="1"/>
</dbReference>
<accession>A0AAW1TZL0</accession>
<evidence type="ECO:0000256" key="7">
    <source>
        <dbReference type="ARBA" id="ARBA00064137"/>
    </source>
</evidence>
<dbReference type="InterPro" id="IPR038630">
    <property type="entry name" value="L24e/L24_sf"/>
</dbReference>
<dbReference type="Pfam" id="PF01246">
    <property type="entry name" value="Ribosomal_L24e"/>
    <property type="match status" value="1"/>
</dbReference>
<keyword evidence="11" id="KW-1185">Reference proteome</keyword>
<feature type="compositionally biased region" description="Acidic residues" evidence="8">
    <location>
        <begin position="155"/>
        <end position="171"/>
    </location>
</feature>
<dbReference type="PANTHER" id="PTHR10792:SF8">
    <property type="entry name" value="RIBOSOME BIOGENESIS PROTEIN RLP24-RELATED"/>
    <property type="match status" value="1"/>
</dbReference>
<organism evidence="10 11">
    <name type="scientific">Henosepilachna vigintioctopunctata</name>
    <dbReference type="NCBI Taxonomy" id="420089"/>
    <lineage>
        <taxon>Eukaryota</taxon>
        <taxon>Metazoa</taxon>
        <taxon>Ecdysozoa</taxon>
        <taxon>Arthropoda</taxon>
        <taxon>Hexapoda</taxon>
        <taxon>Insecta</taxon>
        <taxon>Pterygota</taxon>
        <taxon>Neoptera</taxon>
        <taxon>Endopterygota</taxon>
        <taxon>Coleoptera</taxon>
        <taxon>Polyphaga</taxon>
        <taxon>Cucujiformia</taxon>
        <taxon>Coccinelloidea</taxon>
        <taxon>Coccinellidae</taxon>
        <taxon>Epilachninae</taxon>
        <taxon>Epilachnini</taxon>
        <taxon>Henosepilachna</taxon>
    </lineage>
</organism>
<dbReference type="EMBL" id="JARQZJ010000031">
    <property type="protein sequence ID" value="KAK9873858.1"/>
    <property type="molecule type" value="Genomic_DNA"/>
</dbReference>
<dbReference type="GO" id="GO:0042273">
    <property type="term" value="P:ribosomal large subunit biogenesis"/>
    <property type="evidence" value="ECO:0007669"/>
    <property type="project" value="TreeGrafter"/>
</dbReference>
<dbReference type="GO" id="GO:0003735">
    <property type="term" value="F:structural constituent of ribosome"/>
    <property type="evidence" value="ECO:0007669"/>
    <property type="project" value="InterPro"/>
</dbReference>
<evidence type="ECO:0000256" key="1">
    <source>
        <dbReference type="ARBA" id="ARBA00004123"/>
    </source>
</evidence>
<name>A0AAW1TZL0_9CUCU</name>
<evidence type="ECO:0000256" key="5">
    <source>
        <dbReference type="ARBA" id="ARBA00039784"/>
    </source>
</evidence>
<evidence type="ECO:0000256" key="4">
    <source>
        <dbReference type="ARBA" id="ARBA00023242"/>
    </source>
</evidence>
<feature type="region of interest" description="Disordered" evidence="8">
    <location>
        <begin position="136"/>
        <end position="171"/>
    </location>
</feature>
<proteinExistence type="inferred from homology"/>
<gene>
    <name evidence="10" type="ORF">WA026_002215</name>
</gene>
<comment type="function">
    <text evidence="6">Involved in the biogenesis of the 60S ribosomal subunit. Ensures the docking of NOG1 to pre-60S particles.</text>
</comment>
<evidence type="ECO:0000313" key="10">
    <source>
        <dbReference type="EMBL" id="KAK9873858.1"/>
    </source>
</evidence>
<dbReference type="InterPro" id="IPR023442">
    <property type="entry name" value="Ribosomal_eL24_CS"/>
</dbReference>
<keyword evidence="3" id="KW-0690">Ribosome biogenesis</keyword>
<dbReference type="Proteomes" id="UP001431783">
    <property type="component" value="Unassembled WGS sequence"/>
</dbReference>
<reference evidence="10 11" key="1">
    <citation type="submission" date="2023-03" db="EMBL/GenBank/DDBJ databases">
        <title>Genome insight into feeding habits of ladybird beetles.</title>
        <authorList>
            <person name="Li H.-S."/>
            <person name="Huang Y.-H."/>
            <person name="Pang H."/>
        </authorList>
    </citation>
    <scope>NUCLEOTIDE SEQUENCE [LARGE SCALE GENOMIC DNA]</scope>
    <source>
        <strain evidence="10">SYSU_2023b</strain>
        <tissue evidence="10">Whole body</tissue>
    </source>
</reference>
<comment type="caution">
    <text evidence="10">The sequence shown here is derived from an EMBL/GenBank/DDBJ whole genome shotgun (WGS) entry which is preliminary data.</text>
</comment>
<dbReference type="InterPro" id="IPR000988">
    <property type="entry name" value="Ribosomal_eL24-rel_N"/>
</dbReference>
<dbReference type="GO" id="GO:0005730">
    <property type="term" value="C:nucleolus"/>
    <property type="evidence" value="ECO:0007669"/>
    <property type="project" value="TreeGrafter"/>
</dbReference>
<evidence type="ECO:0000256" key="2">
    <source>
        <dbReference type="ARBA" id="ARBA00005647"/>
    </source>
</evidence>
<evidence type="ECO:0000256" key="3">
    <source>
        <dbReference type="ARBA" id="ARBA00022517"/>
    </source>
</evidence>
<dbReference type="SUPFAM" id="SSF57716">
    <property type="entry name" value="Glucocorticoid receptor-like (DNA-binding domain)"/>
    <property type="match status" value="1"/>
</dbReference>
<evidence type="ECO:0000259" key="9">
    <source>
        <dbReference type="SMART" id="SM00746"/>
    </source>
</evidence>
<keyword evidence="4" id="KW-0539">Nucleus</keyword>
<dbReference type="InterPro" id="IPR056366">
    <property type="entry name" value="Ribosomal_eL24"/>
</dbReference>
<dbReference type="SMART" id="SM00746">
    <property type="entry name" value="TRASH"/>
    <property type="match status" value="1"/>
</dbReference>
<evidence type="ECO:0000256" key="8">
    <source>
        <dbReference type="SAM" id="MobiDB-lite"/>
    </source>
</evidence>
<comment type="subunit">
    <text evidence="7">Associated with nucleolar and cytoplasmic pre-60S particles. At the end of biogenesis it dissociates from cytoplasmic pre-60S particles and is likely to be exchanged for its ribosomal homologue, RPL24.</text>
</comment>
<dbReference type="CDD" id="cd00472">
    <property type="entry name" value="Ribosomal_L24e_L24"/>
    <property type="match status" value="1"/>
</dbReference>